<dbReference type="PANTHER" id="PTHR32305:SF15">
    <property type="entry name" value="PROTEIN RHSA-RELATED"/>
    <property type="match status" value="1"/>
</dbReference>
<dbReference type="PANTHER" id="PTHR32305">
    <property type="match status" value="1"/>
</dbReference>
<gene>
    <name evidence="3" type="ORF">D7S89_26040</name>
</gene>
<dbReference type="InterPro" id="IPR001826">
    <property type="entry name" value="RHS"/>
</dbReference>
<dbReference type="Pfam" id="PF25023">
    <property type="entry name" value="TEN_YD-shell"/>
    <property type="match status" value="1"/>
</dbReference>
<accession>A0A494X670</accession>
<dbReference type="CDD" id="cd16387">
    <property type="entry name" value="ParB_N_Srx"/>
    <property type="match status" value="1"/>
</dbReference>
<dbReference type="SMART" id="SM00470">
    <property type="entry name" value="ParB"/>
    <property type="match status" value="1"/>
</dbReference>
<dbReference type="InterPro" id="IPR003115">
    <property type="entry name" value="ParB_N"/>
</dbReference>
<dbReference type="NCBIfam" id="TIGR03696">
    <property type="entry name" value="Rhs_assc_core"/>
    <property type="match status" value="1"/>
</dbReference>
<dbReference type="InterPro" id="IPR006530">
    <property type="entry name" value="YD"/>
</dbReference>
<dbReference type="Pfam" id="PF02195">
    <property type="entry name" value="ParB_N"/>
    <property type="match status" value="1"/>
</dbReference>
<keyword evidence="1" id="KW-0677">Repeat</keyword>
<dbReference type="EMBL" id="RBZV01000020">
    <property type="protein sequence ID" value="RKP43479.1"/>
    <property type="molecule type" value="Genomic_DNA"/>
</dbReference>
<dbReference type="Gene3D" id="3.90.1530.10">
    <property type="entry name" value="Conserved hypothetical protein from pyrococcus furiosus pfu- 392566-001, ParB domain"/>
    <property type="match status" value="1"/>
</dbReference>
<evidence type="ECO:0000256" key="1">
    <source>
        <dbReference type="ARBA" id="ARBA00022737"/>
    </source>
</evidence>
<evidence type="ECO:0000313" key="4">
    <source>
        <dbReference type="Proteomes" id="UP000280434"/>
    </source>
</evidence>
<comment type="caution">
    <text evidence="3">The sequence shown here is derived from an EMBL/GenBank/DDBJ whole genome shotgun (WGS) entry which is preliminary data.</text>
</comment>
<proteinExistence type="predicted"/>
<dbReference type="InterPro" id="IPR056823">
    <property type="entry name" value="TEN-like_YD-shell"/>
</dbReference>
<dbReference type="SUPFAM" id="SSF110849">
    <property type="entry name" value="ParB/Sulfiredoxin"/>
    <property type="match status" value="1"/>
</dbReference>
<dbReference type="InterPro" id="IPR022385">
    <property type="entry name" value="Rhs_assc_core"/>
</dbReference>
<dbReference type="AlphaFoldDB" id="A0A494X670"/>
<evidence type="ECO:0000259" key="2">
    <source>
        <dbReference type="SMART" id="SM00470"/>
    </source>
</evidence>
<dbReference type="NCBIfam" id="TIGR01643">
    <property type="entry name" value="YD_repeat_2x"/>
    <property type="match status" value="2"/>
</dbReference>
<name>A0A494X670_9BURK</name>
<dbReference type="Proteomes" id="UP000280434">
    <property type="component" value="Unassembled WGS sequence"/>
</dbReference>
<reference evidence="3 4" key="1">
    <citation type="submission" date="2018-10" db="EMBL/GenBank/DDBJ databases">
        <title>Paraburkholderia sp. 7MK8-2, isolated from soil.</title>
        <authorList>
            <person name="Gao Z.-H."/>
            <person name="Qiu L.-H."/>
        </authorList>
    </citation>
    <scope>NUCLEOTIDE SEQUENCE [LARGE SCALE GENOMIC DNA]</scope>
    <source>
        <strain evidence="3 4">7MK8-2</strain>
    </source>
</reference>
<keyword evidence="4" id="KW-1185">Reference proteome</keyword>
<feature type="domain" description="ParB-like N-terminal" evidence="2">
    <location>
        <begin position="361"/>
        <end position="452"/>
    </location>
</feature>
<sequence>MIRRTVQRERAPMPLAERKYRYDAAGQLTEIEDRYQGYTDYRYDPIGRLIEAKSPVDRERFAFDPASNIVDPPATAGTRTSVSYAREDSTLPAQVPKVLGNLLKAYAGMHFAYDARGNLIHRRSAQGEQRYEWDAFNRLHAARVEEATRRSEARYYYDALGRRIAKDVNGTRTVFGWDGDTLAYETTEEGVTHYVYEADSFVPLVQFVADAVHGIPTLVWHPDDHYVPEEDPLRQVPQRTSDAHVFYYHCDQIGTPLMMTDELGEVVWEASYKAWGEAQQVIARASKAAGIAPKNPLRFQGQQLDDETGLAYNRHRYYDASVGRFISVDPIKLSGGFNLYQYAPASTGWIDPLGLNKTCPMMVNPRRLQSRQGPSEMTGNKVKRYASAMRAQGGYGAFPPVEAADVGDGKLVIVDGHHRAEAAMKAGIPEVPVNVAQVSPEEAEQLKEEADMAKAERLNRCQY</sequence>
<dbReference type="InterPro" id="IPR050708">
    <property type="entry name" value="T6SS_VgrG/RHS"/>
</dbReference>
<dbReference type="Pfam" id="PF03527">
    <property type="entry name" value="RHS"/>
    <property type="match status" value="1"/>
</dbReference>
<dbReference type="Gene3D" id="2.180.10.10">
    <property type="entry name" value="RHS repeat-associated core"/>
    <property type="match status" value="1"/>
</dbReference>
<protein>
    <recommendedName>
        <fullName evidence="2">ParB-like N-terminal domain-containing protein</fullName>
    </recommendedName>
</protein>
<dbReference type="InterPro" id="IPR036086">
    <property type="entry name" value="ParB/Sulfiredoxin_sf"/>
</dbReference>
<evidence type="ECO:0000313" key="3">
    <source>
        <dbReference type="EMBL" id="RKP43479.1"/>
    </source>
</evidence>
<organism evidence="3 4">
    <name type="scientific">Trinickia fusca</name>
    <dbReference type="NCBI Taxonomy" id="2419777"/>
    <lineage>
        <taxon>Bacteria</taxon>
        <taxon>Pseudomonadati</taxon>
        <taxon>Pseudomonadota</taxon>
        <taxon>Betaproteobacteria</taxon>
        <taxon>Burkholderiales</taxon>
        <taxon>Burkholderiaceae</taxon>
        <taxon>Trinickia</taxon>
    </lineage>
</organism>